<protein>
    <submittedName>
        <fullName evidence="1">Uncharacterized protein</fullName>
    </submittedName>
</protein>
<accession>A0A9P6STJ4</accession>
<reference evidence="1" key="1">
    <citation type="journal article" date="2020" name="Fungal Divers.">
        <title>Resolving the Mortierellaceae phylogeny through synthesis of multi-gene phylogenetics and phylogenomics.</title>
        <authorList>
            <person name="Vandepol N."/>
            <person name="Liber J."/>
            <person name="Desiro A."/>
            <person name="Na H."/>
            <person name="Kennedy M."/>
            <person name="Barry K."/>
            <person name="Grigoriev I.V."/>
            <person name="Miller A.N."/>
            <person name="O'Donnell K."/>
            <person name="Stajich J.E."/>
            <person name="Bonito G."/>
        </authorList>
    </citation>
    <scope>NUCLEOTIDE SEQUENCE</scope>
    <source>
        <strain evidence="1">MES-2147</strain>
    </source>
</reference>
<comment type="caution">
    <text evidence="1">The sequence shown here is derived from an EMBL/GenBank/DDBJ whole genome shotgun (WGS) entry which is preliminary data.</text>
</comment>
<keyword evidence="2" id="KW-1185">Reference proteome</keyword>
<proteinExistence type="predicted"/>
<gene>
    <name evidence="1" type="ORF">BGZ65_004128</name>
</gene>
<dbReference type="Proteomes" id="UP000749646">
    <property type="component" value="Unassembled WGS sequence"/>
</dbReference>
<dbReference type="EMBL" id="JAAAHW010000601">
    <property type="protein sequence ID" value="KAG0000714.1"/>
    <property type="molecule type" value="Genomic_DNA"/>
</dbReference>
<evidence type="ECO:0000313" key="2">
    <source>
        <dbReference type="Proteomes" id="UP000749646"/>
    </source>
</evidence>
<dbReference type="AlphaFoldDB" id="A0A9P6STJ4"/>
<name>A0A9P6STJ4_9FUNG</name>
<sequence length="104" mass="11471">MPTTSAYEHNTRSLQPVIRREGVTIAGNSNEDQLEGQDENYKLAALYDKCMELSAIMTGQRRLQQALSTSVYYQSKIALAVMRDSTHPGVGLSRTPAPEPSQSI</sequence>
<organism evidence="1 2">
    <name type="scientific">Modicella reniformis</name>
    <dbReference type="NCBI Taxonomy" id="1440133"/>
    <lineage>
        <taxon>Eukaryota</taxon>
        <taxon>Fungi</taxon>
        <taxon>Fungi incertae sedis</taxon>
        <taxon>Mucoromycota</taxon>
        <taxon>Mortierellomycotina</taxon>
        <taxon>Mortierellomycetes</taxon>
        <taxon>Mortierellales</taxon>
        <taxon>Mortierellaceae</taxon>
        <taxon>Modicella</taxon>
    </lineage>
</organism>
<evidence type="ECO:0000313" key="1">
    <source>
        <dbReference type="EMBL" id="KAG0000714.1"/>
    </source>
</evidence>